<dbReference type="EMBL" id="BAAABM010000040">
    <property type="protein sequence ID" value="GAA0349462.1"/>
    <property type="molecule type" value="Genomic_DNA"/>
</dbReference>
<dbReference type="Proteomes" id="UP001501822">
    <property type="component" value="Unassembled WGS sequence"/>
</dbReference>
<gene>
    <name evidence="1" type="ORF">GCM10010151_43980</name>
</gene>
<keyword evidence="2" id="KW-1185">Reference proteome</keyword>
<evidence type="ECO:0000313" key="2">
    <source>
        <dbReference type="Proteomes" id="UP001501822"/>
    </source>
</evidence>
<sequence length="96" mass="10950">MDGYNRKQELETLVELCRELVRLGVKPGLSDARPALSVRTELSHRKVWVEVDALRGAFVWRRDDHERHPLDDPAGAAARLAEYMKRRDEAGPGEQS</sequence>
<reference evidence="2" key="1">
    <citation type="journal article" date="2019" name="Int. J. Syst. Evol. Microbiol.">
        <title>The Global Catalogue of Microorganisms (GCM) 10K type strain sequencing project: providing services to taxonomists for standard genome sequencing and annotation.</title>
        <authorList>
            <consortium name="The Broad Institute Genomics Platform"/>
            <consortium name="The Broad Institute Genome Sequencing Center for Infectious Disease"/>
            <person name="Wu L."/>
            <person name="Ma J."/>
        </authorList>
    </citation>
    <scope>NUCLEOTIDE SEQUENCE [LARGE SCALE GENOMIC DNA]</scope>
    <source>
        <strain evidence="2">JCM 3146</strain>
    </source>
</reference>
<accession>A0ABP3GM31</accession>
<protein>
    <submittedName>
        <fullName evidence="1">Uncharacterized protein</fullName>
    </submittedName>
</protein>
<evidence type="ECO:0000313" key="1">
    <source>
        <dbReference type="EMBL" id="GAA0349462.1"/>
    </source>
</evidence>
<comment type="caution">
    <text evidence="1">The sequence shown here is derived from an EMBL/GenBank/DDBJ whole genome shotgun (WGS) entry which is preliminary data.</text>
</comment>
<name>A0ABP3GM31_9ACTN</name>
<proteinExistence type="predicted"/>
<organism evidence="1 2">
    <name type="scientific">Actinoallomurus spadix</name>
    <dbReference type="NCBI Taxonomy" id="79912"/>
    <lineage>
        <taxon>Bacteria</taxon>
        <taxon>Bacillati</taxon>
        <taxon>Actinomycetota</taxon>
        <taxon>Actinomycetes</taxon>
        <taxon>Streptosporangiales</taxon>
        <taxon>Thermomonosporaceae</taxon>
        <taxon>Actinoallomurus</taxon>
    </lineage>
</organism>
<dbReference type="RefSeq" id="WP_252811361.1">
    <property type="nucleotide sequence ID" value="NZ_BAAABM010000040.1"/>
</dbReference>